<sequence>MGFGSHKPTRVPLLNGRYRAARLAWERVHRDWILEDWKRVASSDEFRFLLLNTNEMQRIQRQAHEAMNPAC</sequence>
<accession>A0A8X6SLC2</accession>
<evidence type="ECO:0008006" key="3">
    <source>
        <dbReference type="Google" id="ProtNLM"/>
    </source>
</evidence>
<protein>
    <recommendedName>
        <fullName evidence="3">Transposase</fullName>
    </recommendedName>
</protein>
<comment type="caution">
    <text evidence="1">The sequence shown here is derived from an EMBL/GenBank/DDBJ whole genome shotgun (WGS) entry which is preliminary data.</text>
</comment>
<dbReference type="GO" id="GO:0003676">
    <property type="term" value="F:nucleic acid binding"/>
    <property type="evidence" value="ECO:0007669"/>
    <property type="project" value="InterPro"/>
</dbReference>
<dbReference type="InterPro" id="IPR036397">
    <property type="entry name" value="RNaseH_sf"/>
</dbReference>
<keyword evidence="2" id="KW-1185">Reference proteome</keyword>
<name>A0A8X6SLC2_TRICX</name>
<reference evidence="1" key="1">
    <citation type="submission" date="2020-08" db="EMBL/GenBank/DDBJ databases">
        <title>Multicomponent nature underlies the extraordinary mechanical properties of spider dragline silk.</title>
        <authorList>
            <person name="Kono N."/>
            <person name="Nakamura H."/>
            <person name="Mori M."/>
            <person name="Yoshida Y."/>
            <person name="Ohtoshi R."/>
            <person name="Malay A.D."/>
            <person name="Moran D.A.P."/>
            <person name="Tomita M."/>
            <person name="Numata K."/>
            <person name="Arakawa K."/>
        </authorList>
    </citation>
    <scope>NUCLEOTIDE SEQUENCE</scope>
</reference>
<organism evidence="1 2">
    <name type="scientific">Trichonephila clavipes</name>
    <name type="common">Golden silk orbweaver</name>
    <name type="synonym">Nephila clavipes</name>
    <dbReference type="NCBI Taxonomy" id="2585209"/>
    <lineage>
        <taxon>Eukaryota</taxon>
        <taxon>Metazoa</taxon>
        <taxon>Ecdysozoa</taxon>
        <taxon>Arthropoda</taxon>
        <taxon>Chelicerata</taxon>
        <taxon>Arachnida</taxon>
        <taxon>Araneae</taxon>
        <taxon>Araneomorphae</taxon>
        <taxon>Entelegynae</taxon>
        <taxon>Araneoidea</taxon>
        <taxon>Nephilidae</taxon>
        <taxon>Trichonephila</taxon>
    </lineage>
</organism>
<evidence type="ECO:0000313" key="2">
    <source>
        <dbReference type="Proteomes" id="UP000887159"/>
    </source>
</evidence>
<gene>
    <name evidence="1" type="primary">AVEN_45221_1</name>
    <name evidence="1" type="ORF">TNCV_4958981</name>
</gene>
<proteinExistence type="predicted"/>
<evidence type="ECO:0000313" key="1">
    <source>
        <dbReference type="EMBL" id="GFY13528.1"/>
    </source>
</evidence>
<dbReference type="EMBL" id="BMAU01021323">
    <property type="protein sequence ID" value="GFY13528.1"/>
    <property type="molecule type" value="Genomic_DNA"/>
</dbReference>
<dbReference type="Proteomes" id="UP000887159">
    <property type="component" value="Unassembled WGS sequence"/>
</dbReference>
<dbReference type="Gene3D" id="3.30.420.10">
    <property type="entry name" value="Ribonuclease H-like superfamily/Ribonuclease H"/>
    <property type="match status" value="1"/>
</dbReference>
<dbReference type="AlphaFoldDB" id="A0A8X6SLC2"/>